<organism evidence="2 3">
    <name type="scientific">Halorubrum distributum JCM 13916</name>
    <dbReference type="NCBI Taxonomy" id="1230455"/>
    <lineage>
        <taxon>Archaea</taxon>
        <taxon>Methanobacteriati</taxon>
        <taxon>Methanobacteriota</taxon>
        <taxon>Stenosarchaea group</taxon>
        <taxon>Halobacteria</taxon>
        <taxon>Halobacteriales</taxon>
        <taxon>Haloferacaceae</taxon>
        <taxon>Halorubrum</taxon>
        <taxon>Halorubrum distributum group</taxon>
    </lineage>
</organism>
<reference evidence="2 3" key="1">
    <citation type="journal article" date="2014" name="PLoS Genet.">
        <title>Phylogenetically driven sequencing of extremely halophilic archaea reveals strategies for static and dynamic osmo-response.</title>
        <authorList>
            <person name="Becker E.A."/>
            <person name="Seitzer P.M."/>
            <person name="Tritt A."/>
            <person name="Larsen D."/>
            <person name="Krusor M."/>
            <person name="Yao A.I."/>
            <person name="Wu D."/>
            <person name="Madern D."/>
            <person name="Eisen J.A."/>
            <person name="Darling A.E."/>
            <person name="Facciotti M.T."/>
        </authorList>
    </citation>
    <scope>NUCLEOTIDE SEQUENCE [LARGE SCALE GENOMIC DNA]</scope>
    <source>
        <strain evidence="2 3">JCM 13916</strain>
    </source>
</reference>
<feature type="domain" description="DUF8069" evidence="1">
    <location>
        <begin position="13"/>
        <end position="73"/>
    </location>
</feature>
<comment type="caution">
    <text evidence="2">The sequence shown here is derived from an EMBL/GenBank/DDBJ whole genome shotgun (WGS) entry which is preliminary data.</text>
</comment>
<dbReference type="AlphaFoldDB" id="M0PL24"/>
<dbReference type="Proteomes" id="UP000011528">
    <property type="component" value="Unassembled WGS sequence"/>
</dbReference>
<evidence type="ECO:0000313" key="2">
    <source>
        <dbReference type="EMBL" id="EMA70324.1"/>
    </source>
</evidence>
<sequence>MLTNRIMAGTEDQFLTQDIHEEKAMLIVEQQLEKGTIKMKHDEPVLHHIPSGAKFESAVNMAHFHKGWEARGEESQ</sequence>
<evidence type="ECO:0000259" key="1">
    <source>
        <dbReference type="Pfam" id="PF26266"/>
    </source>
</evidence>
<dbReference type="EMBL" id="AOJJ01000071">
    <property type="protein sequence ID" value="EMA70324.1"/>
    <property type="molecule type" value="Genomic_DNA"/>
</dbReference>
<name>M0PL24_9EURY</name>
<dbReference type="Pfam" id="PF26266">
    <property type="entry name" value="DUF8069"/>
    <property type="match status" value="1"/>
</dbReference>
<evidence type="ECO:0000313" key="3">
    <source>
        <dbReference type="Proteomes" id="UP000011528"/>
    </source>
</evidence>
<accession>M0PL24</accession>
<dbReference type="InterPro" id="IPR058382">
    <property type="entry name" value="DUF8069"/>
</dbReference>
<protein>
    <recommendedName>
        <fullName evidence="1">DUF8069 domain-containing protein</fullName>
    </recommendedName>
</protein>
<proteinExistence type="predicted"/>
<gene>
    <name evidence="2" type="ORF">C462_10772</name>
</gene>